<dbReference type="InterPro" id="IPR037143">
    <property type="entry name" value="4-PPantetheinyl_Trfase_dom_sf"/>
</dbReference>
<keyword evidence="4 8" id="KW-0276">Fatty acid metabolism</keyword>
<comment type="catalytic activity">
    <reaction evidence="8">
        <text>apo-[ACP] + CoA = holo-[ACP] + adenosine 3',5'-bisphosphate + H(+)</text>
        <dbReference type="Rhea" id="RHEA:12068"/>
        <dbReference type="Rhea" id="RHEA-COMP:9685"/>
        <dbReference type="Rhea" id="RHEA-COMP:9690"/>
        <dbReference type="ChEBI" id="CHEBI:15378"/>
        <dbReference type="ChEBI" id="CHEBI:29999"/>
        <dbReference type="ChEBI" id="CHEBI:57287"/>
        <dbReference type="ChEBI" id="CHEBI:58343"/>
        <dbReference type="ChEBI" id="CHEBI:64479"/>
        <dbReference type="EC" id="2.7.8.7"/>
    </reaction>
</comment>
<keyword evidence="8" id="KW-0963">Cytoplasm</keyword>
<dbReference type="Proteomes" id="UP000186469">
    <property type="component" value="Unassembled WGS sequence"/>
</dbReference>
<evidence type="ECO:0000256" key="4">
    <source>
        <dbReference type="ARBA" id="ARBA00022832"/>
    </source>
</evidence>
<keyword evidence="1 8" id="KW-0444">Lipid biosynthesis</keyword>
<dbReference type="Gene3D" id="3.90.470.20">
    <property type="entry name" value="4'-phosphopantetheinyl transferase domain"/>
    <property type="match status" value="1"/>
</dbReference>
<evidence type="ECO:0000256" key="2">
    <source>
        <dbReference type="ARBA" id="ARBA00022679"/>
    </source>
</evidence>
<dbReference type="NCBIfam" id="TIGR00516">
    <property type="entry name" value="acpS"/>
    <property type="match status" value="1"/>
</dbReference>
<dbReference type="InterPro" id="IPR008278">
    <property type="entry name" value="4-PPantetheinyl_Trfase_dom"/>
</dbReference>
<comment type="cofactor">
    <cofactor evidence="8">
        <name>Mg(2+)</name>
        <dbReference type="ChEBI" id="CHEBI:18420"/>
    </cofactor>
</comment>
<evidence type="ECO:0000256" key="1">
    <source>
        <dbReference type="ARBA" id="ARBA00022516"/>
    </source>
</evidence>
<dbReference type="SUPFAM" id="SSF56214">
    <property type="entry name" value="4'-phosphopantetheinyl transferase"/>
    <property type="match status" value="1"/>
</dbReference>
<evidence type="ECO:0000313" key="11">
    <source>
        <dbReference type="Proteomes" id="UP000186469"/>
    </source>
</evidence>
<keyword evidence="7 8" id="KW-0275">Fatty acid biosynthesis</keyword>
<protein>
    <recommendedName>
        <fullName evidence="8">Holo-[acyl-carrier-protein] synthase</fullName>
        <shortName evidence="8">Holo-ACP synthase</shortName>
        <ecNumber evidence="8">2.7.8.7</ecNumber>
    </recommendedName>
    <alternativeName>
        <fullName evidence="8">4'-phosphopantetheinyl transferase AcpS</fullName>
    </alternativeName>
</protein>
<dbReference type="InterPro" id="IPR002582">
    <property type="entry name" value="ACPS"/>
</dbReference>
<keyword evidence="2 8" id="KW-0808">Transferase</keyword>
<dbReference type="Pfam" id="PF01648">
    <property type="entry name" value="ACPS"/>
    <property type="match status" value="1"/>
</dbReference>
<dbReference type="NCBIfam" id="TIGR00556">
    <property type="entry name" value="pantethn_trn"/>
    <property type="match status" value="1"/>
</dbReference>
<evidence type="ECO:0000256" key="6">
    <source>
        <dbReference type="ARBA" id="ARBA00023098"/>
    </source>
</evidence>
<reference evidence="10 11" key="1">
    <citation type="submission" date="2016-12" db="EMBL/GenBank/DDBJ databases">
        <authorList>
            <person name="Song W.-J."/>
            <person name="Kurnit D.M."/>
        </authorList>
    </citation>
    <scope>NUCLEOTIDE SEQUENCE [LARGE SCALE GENOMIC DNA]</scope>
    <source>
        <strain evidence="10 11">DSM 11393</strain>
    </source>
</reference>
<accession>A0A1M7T908</accession>
<dbReference type="EMBL" id="FRDI01000008">
    <property type="protein sequence ID" value="SHN67229.1"/>
    <property type="molecule type" value="Genomic_DNA"/>
</dbReference>
<evidence type="ECO:0000256" key="3">
    <source>
        <dbReference type="ARBA" id="ARBA00022723"/>
    </source>
</evidence>
<dbReference type="InterPro" id="IPR004568">
    <property type="entry name" value="Ppantetheine-prot_Trfase_dom"/>
</dbReference>
<dbReference type="STRING" id="1121455.SAMN02745728_01750"/>
<organism evidence="10 11">
    <name type="scientific">Desulfovibrio litoralis DSM 11393</name>
    <dbReference type="NCBI Taxonomy" id="1121455"/>
    <lineage>
        <taxon>Bacteria</taxon>
        <taxon>Pseudomonadati</taxon>
        <taxon>Thermodesulfobacteriota</taxon>
        <taxon>Desulfovibrionia</taxon>
        <taxon>Desulfovibrionales</taxon>
        <taxon>Desulfovibrionaceae</taxon>
        <taxon>Desulfovibrio</taxon>
    </lineage>
</organism>
<keyword evidence="6 8" id="KW-0443">Lipid metabolism</keyword>
<dbReference type="GO" id="GO:0005737">
    <property type="term" value="C:cytoplasm"/>
    <property type="evidence" value="ECO:0007669"/>
    <property type="project" value="UniProtKB-SubCell"/>
</dbReference>
<comment type="function">
    <text evidence="8">Transfers the 4'-phosphopantetheine moiety from coenzyme A to a Ser of acyl-carrier-protein.</text>
</comment>
<evidence type="ECO:0000313" key="10">
    <source>
        <dbReference type="EMBL" id="SHN67229.1"/>
    </source>
</evidence>
<dbReference type="HAMAP" id="MF_00101">
    <property type="entry name" value="AcpS"/>
    <property type="match status" value="1"/>
</dbReference>
<dbReference type="GO" id="GO:0006633">
    <property type="term" value="P:fatty acid biosynthetic process"/>
    <property type="evidence" value="ECO:0007669"/>
    <property type="project" value="UniProtKB-UniRule"/>
</dbReference>
<proteinExistence type="inferred from homology"/>
<keyword evidence="3 8" id="KW-0479">Metal-binding</keyword>
<dbReference type="RefSeq" id="WP_072697438.1">
    <property type="nucleotide sequence ID" value="NZ_FRDI01000008.1"/>
</dbReference>
<evidence type="ECO:0000256" key="5">
    <source>
        <dbReference type="ARBA" id="ARBA00022842"/>
    </source>
</evidence>
<name>A0A1M7T908_9BACT</name>
<keyword evidence="5 8" id="KW-0460">Magnesium</keyword>
<sequence>MIIGLGIDIVDINRLKRSYERFGRSFSDRILHSEELKNLPHNPEQIPTFLASRFAAKEAAVKALGTGFSQDIHLQDIEVKKESNGAPLLILHNQAKKRFDELGATNSFISISHEKTMCVVVVILEK</sequence>
<evidence type="ECO:0000256" key="7">
    <source>
        <dbReference type="ARBA" id="ARBA00023160"/>
    </source>
</evidence>
<feature type="binding site" evidence="8">
    <location>
        <position position="58"/>
    </location>
    <ligand>
        <name>Mg(2+)</name>
        <dbReference type="ChEBI" id="CHEBI:18420"/>
    </ligand>
</feature>
<feature type="binding site" evidence="8">
    <location>
        <position position="8"/>
    </location>
    <ligand>
        <name>Mg(2+)</name>
        <dbReference type="ChEBI" id="CHEBI:18420"/>
    </ligand>
</feature>
<comment type="subcellular location">
    <subcellularLocation>
        <location evidence="8">Cytoplasm</location>
    </subcellularLocation>
</comment>
<dbReference type="EC" id="2.7.8.7" evidence="8"/>
<evidence type="ECO:0000259" key="9">
    <source>
        <dbReference type="Pfam" id="PF01648"/>
    </source>
</evidence>
<gene>
    <name evidence="8" type="primary">acpS</name>
    <name evidence="10" type="ORF">SAMN02745728_01750</name>
</gene>
<feature type="domain" description="4'-phosphopantetheinyl transferase" evidence="9">
    <location>
        <begin position="4"/>
        <end position="101"/>
    </location>
</feature>
<comment type="similarity">
    <text evidence="8">Belongs to the P-Pant transferase superfamily. AcpS family.</text>
</comment>
<dbReference type="GO" id="GO:0008897">
    <property type="term" value="F:holo-[acyl-carrier-protein] synthase activity"/>
    <property type="evidence" value="ECO:0007669"/>
    <property type="project" value="UniProtKB-UniRule"/>
</dbReference>
<dbReference type="OrthoDB" id="517356at2"/>
<dbReference type="GO" id="GO:0000287">
    <property type="term" value="F:magnesium ion binding"/>
    <property type="evidence" value="ECO:0007669"/>
    <property type="project" value="UniProtKB-UniRule"/>
</dbReference>
<keyword evidence="11" id="KW-1185">Reference proteome</keyword>
<dbReference type="AlphaFoldDB" id="A0A1M7T908"/>
<evidence type="ECO:0000256" key="8">
    <source>
        <dbReference type="HAMAP-Rule" id="MF_00101"/>
    </source>
</evidence>